<dbReference type="EMBL" id="MNBE01000419">
    <property type="protein sequence ID" value="OKP09978.1"/>
    <property type="molecule type" value="Genomic_DNA"/>
</dbReference>
<accession>A0A1Q5UBW6</accession>
<name>A0A1Q5UBW6_9EURO</name>
<comment type="caution">
    <text evidence="1">The sequence shown here is derived from an EMBL/GenBank/DDBJ whole genome shotgun (WGS) entry which is preliminary data.</text>
</comment>
<proteinExistence type="predicted"/>
<evidence type="ECO:0000313" key="1">
    <source>
        <dbReference type="EMBL" id="OKP09978.1"/>
    </source>
</evidence>
<gene>
    <name evidence="1" type="ORF">PENSUB_4600</name>
</gene>
<sequence length="134" mass="14983">MTTSHDTDVSEDDSLMAQANEQLERELLQSQKPTLATYRAPRRVVYLGISPSYLKDWMLQMVFGNCIKIDVHGAHDHLVGRHGEGLKLAALVLYRDRYNVSIAASGCNWKFDMHTDATSVSCTVAPSQKTKSIE</sequence>
<organism evidence="1 2">
    <name type="scientific">Penicillium subrubescens</name>
    <dbReference type="NCBI Taxonomy" id="1316194"/>
    <lineage>
        <taxon>Eukaryota</taxon>
        <taxon>Fungi</taxon>
        <taxon>Dikarya</taxon>
        <taxon>Ascomycota</taxon>
        <taxon>Pezizomycotina</taxon>
        <taxon>Eurotiomycetes</taxon>
        <taxon>Eurotiomycetidae</taxon>
        <taxon>Eurotiales</taxon>
        <taxon>Aspergillaceae</taxon>
        <taxon>Penicillium</taxon>
    </lineage>
</organism>
<dbReference type="Proteomes" id="UP000186955">
    <property type="component" value="Unassembled WGS sequence"/>
</dbReference>
<dbReference type="AlphaFoldDB" id="A0A1Q5UBW6"/>
<evidence type="ECO:0000313" key="2">
    <source>
        <dbReference type="Proteomes" id="UP000186955"/>
    </source>
</evidence>
<protein>
    <submittedName>
        <fullName evidence="1">Uncharacterized protein</fullName>
    </submittedName>
</protein>
<keyword evidence="2" id="KW-1185">Reference proteome</keyword>
<reference evidence="1 2" key="1">
    <citation type="submission" date="2016-10" db="EMBL/GenBank/DDBJ databases">
        <title>Genome sequence of the ascomycete fungus Penicillium subrubescens.</title>
        <authorList>
            <person name="De Vries R.P."/>
            <person name="Peng M."/>
            <person name="Dilokpimol A."/>
            <person name="Hilden K."/>
            <person name="Makela M.R."/>
            <person name="Grigoriev I."/>
            <person name="Riley R."/>
            <person name="Granchi Z."/>
        </authorList>
    </citation>
    <scope>NUCLEOTIDE SEQUENCE [LARGE SCALE GENOMIC DNA]</scope>
    <source>
        <strain evidence="1 2">CBS 132785</strain>
    </source>
</reference>